<proteinExistence type="inferred from homology"/>
<evidence type="ECO:0000256" key="3">
    <source>
        <dbReference type="ARBA" id="ARBA00022729"/>
    </source>
</evidence>
<evidence type="ECO:0000313" key="5">
    <source>
        <dbReference type="Proteomes" id="UP001058003"/>
    </source>
</evidence>
<dbReference type="InterPro" id="IPR006059">
    <property type="entry name" value="SBP"/>
</dbReference>
<reference evidence="4" key="1">
    <citation type="submission" date="2021-04" db="EMBL/GenBank/DDBJ databases">
        <title>Dactylosporangium aurantiacum NRRL B-8018 full assembly.</title>
        <authorList>
            <person name="Hartkoorn R.C."/>
            <person name="Beaudoing E."/>
            <person name="Hot D."/>
        </authorList>
    </citation>
    <scope>NUCLEOTIDE SEQUENCE</scope>
    <source>
        <strain evidence="4">NRRL B-8018</strain>
    </source>
</reference>
<dbReference type="OrthoDB" id="9795467at2"/>
<evidence type="ECO:0000313" key="4">
    <source>
        <dbReference type="EMBL" id="UWZ50456.1"/>
    </source>
</evidence>
<dbReference type="PANTHER" id="PTHR30061">
    <property type="entry name" value="MALTOSE-BINDING PERIPLASMIC PROTEIN"/>
    <property type="match status" value="1"/>
</dbReference>
<dbReference type="Gene3D" id="3.40.190.10">
    <property type="entry name" value="Periplasmic binding protein-like II"/>
    <property type="match status" value="2"/>
</dbReference>
<keyword evidence="3" id="KW-0732">Signal</keyword>
<keyword evidence="2" id="KW-0813">Transport</keyword>
<organism evidence="4 5">
    <name type="scientific">Dactylosporangium aurantiacum</name>
    <dbReference type="NCBI Taxonomy" id="35754"/>
    <lineage>
        <taxon>Bacteria</taxon>
        <taxon>Bacillati</taxon>
        <taxon>Actinomycetota</taxon>
        <taxon>Actinomycetes</taxon>
        <taxon>Micromonosporales</taxon>
        <taxon>Micromonosporaceae</taxon>
        <taxon>Dactylosporangium</taxon>
    </lineage>
</organism>
<gene>
    <name evidence="4" type="ORF">Daura_26865</name>
</gene>
<dbReference type="PANTHER" id="PTHR30061:SF50">
    <property type="entry name" value="MALTOSE_MALTODEXTRIN-BINDING PERIPLASMIC PROTEIN"/>
    <property type="match status" value="1"/>
</dbReference>
<evidence type="ECO:0000256" key="1">
    <source>
        <dbReference type="ARBA" id="ARBA00008520"/>
    </source>
</evidence>
<dbReference type="AlphaFoldDB" id="A0A9Q9MFB1"/>
<dbReference type="SUPFAM" id="SSF53850">
    <property type="entry name" value="Periplasmic binding protein-like II"/>
    <property type="match status" value="1"/>
</dbReference>
<dbReference type="EMBL" id="CP073767">
    <property type="protein sequence ID" value="UWZ50456.1"/>
    <property type="molecule type" value="Genomic_DNA"/>
</dbReference>
<dbReference type="GO" id="GO:1901982">
    <property type="term" value="F:maltose binding"/>
    <property type="evidence" value="ECO:0007669"/>
    <property type="project" value="TreeGrafter"/>
</dbReference>
<accession>A0A9Q9MFB1</accession>
<dbReference type="CDD" id="cd14748">
    <property type="entry name" value="PBP2_UgpB"/>
    <property type="match status" value="1"/>
</dbReference>
<dbReference type="GO" id="GO:0055052">
    <property type="term" value="C:ATP-binding cassette (ABC) transporter complex, substrate-binding subunit-containing"/>
    <property type="evidence" value="ECO:0007669"/>
    <property type="project" value="TreeGrafter"/>
</dbReference>
<name>A0A9Q9MFB1_9ACTN</name>
<protein>
    <submittedName>
        <fullName evidence="4">ABC transporter substrate-binding protein</fullName>
    </submittedName>
</protein>
<comment type="similarity">
    <text evidence="1">Belongs to the bacterial solute-binding protein 1 family.</text>
</comment>
<dbReference type="GO" id="GO:0042956">
    <property type="term" value="P:maltodextrin transmembrane transport"/>
    <property type="evidence" value="ECO:0007669"/>
    <property type="project" value="TreeGrafter"/>
</dbReference>
<evidence type="ECO:0000256" key="2">
    <source>
        <dbReference type="ARBA" id="ARBA00022448"/>
    </source>
</evidence>
<keyword evidence="5" id="KW-1185">Reference proteome</keyword>
<dbReference type="KEGG" id="daur:Daura_26865"/>
<sequence length="451" mass="48571">MLLTGGCRTPVPTPRRNPLRRIVPLVAVALLATACTPGPKDKPIADPGADVSGTVEFWHFFTDREATAIDGVVADFQASHPKIKVVVKSGQDDSKMTQAIGGGQGPDVGLSYSTDIVGQFCASGAWLDLGQYLSRDKVSLDGFPQTVKEYTQYKNKRCAMPVLADAYGLYYNTKLFAEAGIAGPPKTLEEFADAAKKLTKRSADGTITTAGFLPLWGFYENSPSHLGPMVGGQWLKGDGTSAIGGDPAWQALLKWQKDLIDWYGYDKLEAFRASLGDEYSDANAFQKGQVAMNIDGEYRIAFAKDQAPDLQFGVAPMPTSTPERYGAGYVTGNVIGISRTAKNPEAAWELIKYLTTDTKAIVKLANSLKNIPSTKDALASPDLHLDAEFKTFVDIFNHPRTTTTPPSSAGPAYQETFQTFCDTWQSGGATDLGKGLSEVDKQINSLLQLGG</sequence>
<dbReference type="GO" id="GO:0015768">
    <property type="term" value="P:maltose transport"/>
    <property type="evidence" value="ECO:0007669"/>
    <property type="project" value="TreeGrafter"/>
</dbReference>
<dbReference type="Proteomes" id="UP001058003">
    <property type="component" value="Chromosome"/>
</dbReference>
<dbReference type="Pfam" id="PF01547">
    <property type="entry name" value="SBP_bac_1"/>
    <property type="match status" value="1"/>
</dbReference>